<evidence type="ECO:0000256" key="1">
    <source>
        <dbReference type="SAM" id="Coils"/>
    </source>
</evidence>
<keyword evidence="3" id="KW-1185">Reference proteome</keyword>
<dbReference type="RefSeq" id="WP_229639509.1">
    <property type="nucleotide sequence ID" value="NZ_JADWDC010000009.1"/>
</dbReference>
<evidence type="ECO:0000313" key="3">
    <source>
        <dbReference type="Proteomes" id="UP000729733"/>
    </source>
</evidence>
<evidence type="ECO:0000313" key="2">
    <source>
        <dbReference type="EMBL" id="MCC0176471.1"/>
    </source>
</evidence>
<comment type="caution">
    <text evidence="2">The sequence shown here is derived from an EMBL/GenBank/DDBJ whole genome shotgun (WGS) entry which is preliminary data.</text>
</comment>
<dbReference type="AlphaFoldDB" id="A0A964FF19"/>
<organism evidence="2 3">
    <name type="scientific">Waterburya agarophytonicola KI4</name>
    <dbReference type="NCBI Taxonomy" id="2874699"/>
    <lineage>
        <taxon>Bacteria</taxon>
        <taxon>Bacillati</taxon>
        <taxon>Cyanobacteriota</taxon>
        <taxon>Cyanophyceae</taxon>
        <taxon>Pleurocapsales</taxon>
        <taxon>Hyellaceae</taxon>
        <taxon>Waterburya</taxon>
        <taxon>Waterburya agarophytonicola</taxon>
    </lineage>
</organism>
<reference evidence="2" key="1">
    <citation type="journal article" date="2021" name="Antonie Van Leeuwenhoek">
        <title>Draft genome and description of Waterburya agarophytonicola gen. nov. sp. nov. (Pleurocapsales, Cyanobacteria): a seaweed symbiont.</title>
        <authorList>
            <person name="Bonthond G."/>
            <person name="Shalygin S."/>
            <person name="Bayer T."/>
            <person name="Weinberger F."/>
        </authorList>
    </citation>
    <scope>NUCLEOTIDE SEQUENCE</scope>
    <source>
        <strain evidence="2">KI4</strain>
    </source>
</reference>
<gene>
    <name evidence="2" type="ORF">I4641_05700</name>
</gene>
<feature type="coiled-coil region" evidence="1">
    <location>
        <begin position="31"/>
        <end position="85"/>
    </location>
</feature>
<protein>
    <submittedName>
        <fullName evidence="2">Chromosome segregation protein SMC</fullName>
    </submittedName>
</protein>
<proteinExistence type="predicted"/>
<name>A0A964FF19_9CYAN</name>
<dbReference type="Proteomes" id="UP000729733">
    <property type="component" value="Unassembled WGS sequence"/>
</dbReference>
<keyword evidence="1" id="KW-0175">Coiled coil</keyword>
<sequence length="91" mass="10595">MEDINQYITSIQQEVVAEEKTVKVARLIILLIKIEKELATVKETLAKLQTHQEKYNNNSQLSEQIEQKMATVNRLSAKISKARLNLNYYFI</sequence>
<dbReference type="EMBL" id="JADWDC010000009">
    <property type="protein sequence ID" value="MCC0176471.1"/>
    <property type="molecule type" value="Genomic_DNA"/>
</dbReference>
<accession>A0A964FF19</accession>